<name>A0ABN8YUZ9_RANTA</name>
<dbReference type="Proteomes" id="UP001176941">
    <property type="component" value="Chromosome 24"/>
</dbReference>
<keyword evidence="2" id="KW-1185">Reference proteome</keyword>
<proteinExistence type="predicted"/>
<evidence type="ECO:0000313" key="1">
    <source>
        <dbReference type="EMBL" id="CAI9165415.1"/>
    </source>
</evidence>
<reference evidence="1" key="1">
    <citation type="submission" date="2023-04" db="EMBL/GenBank/DDBJ databases">
        <authorList>
            <consortium name="ELIXIR-Norway"/>
        </authorList>
    </citation>
    <scope>NUCLEOTIDE SEQUENCE [LARGE SCALE GENOMIC DNA]</scope>
</reference>
<accession>A0ABN8YUZ9</accession>
<gene>
    <name evidence="1" type="ORF">MRATA1EN1_LOCUS14377</name>
</gene>
<protein>
    <submittedName>
        <fullName evidence="1">Uncharacterized protein</fullName>
    </submittedName>
</protein>
<organism evidence="1 2">
    <name type="scientific">Rangifer tarandus platyrhynchus</name>
    <name type="common">Svalbard reindeer</name>
    <dbReference type="NCBI Taxonomy" id="3082113"/>
    <lineage>
        <taxon>Eukaryota</taxon>
        <taxon>Metazoa</taxon>
        <taxon>Chordata</taxon>
        <taxon>Craniata</taxon>
        <taxon>Vertebrata</taxon>
        <taxon>Euteleostomi</taxon>
        <taxon>Mammalia</taxon>
        <taxon>Eutheria</taxon>
        <taxon>Laurasiatheria</taxon>
        <taxon>Artiodactyla</taxon>
        <taxon>Ruminantia</taxon>
        <taxon>Pecora</taxon>
        <taxon>Cervidae</taxon>
        <taxon>Odocoileinae</taxon>
        <taxon>Rangifer</taxon>
    </lineage>
</organism>
<evidence type="ECO:0000313" key="2">
    <source>
        <dbReference type="Proteomes" id="UP001176941"/>
    </source>
</evidence>
<dbReference type="EMBL" id="OX459960">
    <property type="protein sequence ID" value="CAI9165415.1"/>
    <property type="molecule type" value="Genomic_DNA"/>
</dbReference>
<sequence>MPYTLPHVRGQEAMKSDPSCSLSWLPALDTPPRLEPAEDGGFSSFTFGENGHYSCPVQPGWSPTSDPSHQDSAAISSDFWIYMGSFYLCTLAHLEPPPHLSL</sequence>